<dbReference type="Pfam" id="PF01636">
    <property type="entry name" value="APH"/>
    <property type="match status" value="2"/>
</dbReference>
<proteinExistence type="predicted"/>
<dbReference type="InterPro" id="IPR051678">
    <property type="entry name" value="AGP_Transferase"/>
</dbReference>
<evidence type="ECO:0000259" key="1">
    <source>
        <dbReference type="Pfam" id="PF01636"/>
    </source>
</evidence>
<dbReference type="EMBL" id="JAVRRJ010000002">
    <property type="protein sequence ID" value="KAK5088950.1"/>
    <property type="molecule type" value="Genomic_DNA"/>
</dbReference>
<feature type="domain" description="Aminoglycoside phosphotransferase" evidence="1">
    <location>
        <begin position="291"/>
        <end position="341"/>
    </location>
</feature>
<name>A0AAN7YD08_9EURO</name>
<sequence length="453" mass="50882">MSSQEPEFRRVRPMPLRRGLRWEPGCWPAFTVGVEENRVDELCRMILSIPQGGKCECAKLDYGTRSQLWSVDTDDARYVLKVLKAVFPVQKLENEVATMQFIADRTSIPVPEVIAYSAYTATIGFEWILMTRIPGKDLGRAGINMSIEQKSRVVRELASYQRELLQITFPSIGSLMASHYDQDSVSGAPAYSRYDVGPSCSTDYFLLNHLSLNMPRGPFNSVSEWLSTTLDIFIHAQTGIMKRSLSSYSPGINDLMCQKSVADADVDEDDKDSLYWGYSRGSADEAGYRKTLTQEIQSLIPTILQEERSENMVLYHHDLNTGNIMVDEAGGITGIIDWELTLTVPLWQACQLPLFLRRRPGDISANGGDEAGPIEQEYWERLTVGERDFLSREYTEAIKASFPEWTTIQKDNVRNRSLVNAVATIGAPDTVPAIARWVKSVKQGQPDSNLGQL</sequence>
<dbReference type="SUPFAM" id="SSF56112">
    <property type="entry name" value="Protein kinase-like (PK-like)"/>
    <property type="match status" value="1"/>
</dbReference>
<feature type="domain" description="Aminoglycoside phosphotransferase" evidence="1">
    <location>
        <begin position="63"/>
        <end position="169"/>
    </location>
</feature>
<keyword evidence="3" id="KW-1185">Reference proteome</keyword>
<dbReference type="Gene3D" id="3.30.200.20">
    <property type="entry name" value="Phosphorylase Kinase, domain 1"/>
    <property type="match status" value="1"/>
</dbReference>
<dbReference type="AlphaFoldDB" id="A0AAN7YD08"/>
<comment type="caution">
    <text evidence="2">The sequence shown here is derived from an EMBL/GenBank/DDBJ whole genome shotgun (WGS) entry which is preliminary data.</text>
</comment>
<organism evidence="2 3">
    <name type="scientific">Lithohypha guttulata</name>
    <dbReference type="NCBI Taxonomy" id="1690604"/>
    <lineage>
        <taxon>Eukaryota</taxon>
        <taxon>Fungi</taxon>
        <taxon>Dikarya</taxon>
        <taxon>Ascomycota</taxon>
        <taxon>Pezizomycotina</taxon>
        <taxon>Eurotiomycetes</taxon>
        <taxon>Chaetothyriomycetidae</taxon>
        <taxon>Chaetothyriales</taxon>
        <taxon>Trichomeriaceae</taxon>
        <taxon>Lithohypha</taxon>
    </lineage>
</organism>
<dbReference type="Proteomes" id="UP001309876">
    <property type="component" value="Unassembled WGS sequence"/>
</dbReference>
<protein>
    <recommendedName>
        <fullName evidence="1">Aminoglycoside phosphotransferase domain-containing protein</fullName>
    </recommendedName>
</protein>
<dbReference type="InterPro" id="IPR002575">
    <property type="entry name" value="Aminoglycoside_PTrfase"/>
</dbReference>
<evidence type="ECO:0000313" key="2">
    <source>
        <dbReference type="EMBL" id="KAK5088950.1"/>
    </source>
</evidence>
<dbReference type="PANTHER" id="PTHR21310:SF13">
    <property type="entry name" value="AMINOGLYCOSIDE PHOSPHOTRANSFERASE DOMAIN-CONTAINING PROTEIN"/>
    <property type="match status" value="1"/>
</dbReference>
<gene>
    <name evidence="2" type="ORF">LTR05_003174</name>
</gene>
<dbReference type="InterPro" id="IPR011009">
    <property type="entry name" value="Kinase-like_dom_sf"/>
</dbReference>
<accession>A0AAN7YD08</accession>
<dbReference type="PANTHER" id="PTHR21310">
    <property type="entry name" value="AMINOGLYCOSIDE PHOSPHOTRANSFERASE-RELATED-RELATED"/>
    <property type="match status" value="1"/>
</dbReference>
<reference evidence="2 3" key="1">
    <citation type="submission" date="2023-08" db="EMBL/GenBank/DDBJ databases">
        <title>Black Yeasts Isolated from many extreme environments.</title>
        <authorList>
            <person name="Coleine C."/>
            <person name="Stajich J.E."/>
            <person name="Selbmann L."/>
        </authorList>
    </citation>
    <scope>NUCLEOTIDE SEQUENCE [LARGE SCALE GENOMIC DNA]</scope>
    <source>
        <strain evidence="2 3">CCFEE 5910</strain>
    </source>
</reference>
<evidence type="ECO:0000313" key="3">
    <source>
        <dbReference type="Proteomes" id="UP001309876"/>
    </source>
</evidence>
<dbReference type="Gene3D" id="3.90.1200.10">
    <property type="match status" value="1"/>
</dbReference>